<dbReference type="PANTHER" id="PTHR45689:SF5">
    <property type="entry name" value="I[[H]] CHANNEL, ISOFORM E"/>
    <property type="match status" value="1"/>
</dbReference>
<dbReference type="OrthoDB" id="421226at2759"/>
<dbReference type="GO" id="GO:0003254">
    <property type="term" value="P:regulation of membrane depolarization"/>
    <property type="evidence" value="ECO:0007669"/>
    <property type="project" value="TreeGrafter"/>
</dbReference>
<proteinExistence type="predicted"/>
<evidence type="ECO:0000256" key="2">
    <source>
        <dbReference type="ARBA" id="ARBA00022692"/>
    </source>
</evidence>
<comment type="caution">
    <text evidence="8">The sequence shown here is derived from an EMBL/GenBank/DDBJ whole genome shotgun (WGS) entry which is preliminary data.</text>
</comment>
<comment type="subcellular location">
    <subcellularLocation>
        <location evidence="1">Membrane</location>
        <topology evidence="1">Multi-pass membrane protein</topology>
    </subcellularLocation>
</comment>
<accession>A0A1Q9CQY5</accession>
<feature type="compositionally biased region" description="Pro residues" evidence="5">
    <location>
        <begin position="64"/>
        <end position="77"/>
    </location>
</feature>
<keyword evidence="2 6" id="KW-0812">Transmembrane</keyword>
<keyword evidence="3 6" id="KW-1133">Transmembrane helix</keyword>
<evidence type="ECO:0000313" key="8">
    <source>
        <dbReference type="EMBL" id="OLP85331.1"/>
    </source>
</evidence>
<feature type="region of interest" description="Disordered" evidence="5">
    <location>
        <begin position="1"/>
        <end position="27"/>
    </location>
</feature>
<dbReference type="Pfam" id="PF00520">
    <property type="entry name" value="Ion_trans"/>
    <property type="match status" value="1"/>
</dbReference>
<protein>
    <submittedName>
        <fullName evidence="8">Potassium/sodium hyperpolarization-activated cyclic nucleotide-gated channel 2</fullName>
    </submittedName>
</protein>
<dbReference type="EMBL" id="LSRX01000982">
    <property type="protein sequence ID" value="OLP85331.1"/>
    <property type="molecule type" value="Genomic_DNA"/>
</dbReference>
<evidence type="ECO:0000256" key="6">
    <source>
        <dbReference type="SAM" id="Phobius"/>
    </source>
</evidence>
<dbReference type="GO" id="GO:0098855">
    <property type="term" value="C:HCN channel complex"/>
    <property type="evidence" value="ECO:0007669"/>
    <property type="project" value="TreeGrafter"/>
</dbReference>
<dbReference type="GO" id="GO:0005249">
    <property type="term" value="F:voltage-gated potassium channel activity"/>
    <property type="evidence" value="ECO:0007669"/>
    <property type="project" value="TreeGrafter"/>
</dbReference>
<keyword evidence="4 6" id="KW-0472">Membrane</keyword>
<dbReference type="SUPFAM" id="SSF81324">
    <property type="entry name" value="Voltage-gated potassium channels"/>
    <property type="match status" value="1"/>
</dbReference>
<dbReference type="Proteomes" id="UP000186817">
    <property type="component" value="Unassembled WGS sequence"/>
</dbReference>
<dbReference type="InterPro" id="IPR005821">
    <property type="entry name" value="Ion_trans_dom"/>
</dbReference>
<feature type="compositionally biased region" description="Polar residues" evidence="5">
    <location>
        <begin position="1"/>
        <end position="11"/>
    </location>
</feature>
<organism evidence="8 9">
    <name type="scientific">Symbiodinium microadriaticum</name>
    <name type="common">Dinoflagellate</name>
    <name type="synonym">Zooxanthella microadriatica</name>
    <dbReference type="NCBI Taxonomy" id="2951"/>
    <lineage>
        <taxon>Eukaryota</taxon>
        <taxon>Sar</taxon>
        <taxon>Alveolata</taxon>
        <taxon>Dinophyceae</taxon>
        <taxon>Suessiales</taxon>
        <taxon>Symbiodiniaceae</taxon>
        <taxon>Symbiodinium</taxon>
    </lineage>
</organism>
<evidence type="ECO:0000313" key="9">
    <source>
        <dbReference type="Proteomes" id="UP000186817"/>
    </source>
</evidence>
<dbReference type="InterPro" id="IPR051413">
    <property type="entry name" value="K/Na_HCN_channel"/>
</dbReference>
<reference evidence="8 9" key="1">
    <citation type="submission" date="2016-02" db="EMBL/GenBank/DDBJ databases">
        <title>Genome analysis of coral dinoflagellate symbionts highlights evolutionary adaptations to a symbiotic lifestyle.</title>
        <authorList>
            <person name="Aranda M."/>
            <person name="Li Y."/>
            <person name="Liew Y.J."/>
            <person name="Baumgarten S."/>
            <person name="Simakov O."/>
            <person name="Wilson M."/>
            <person name="Piel J."/>
            <person name="Ashoor H."/>
            <person name="Bougouffa S."/>
            <person name="Bajic V.B."/>
            <person name="Ryu T."/>
            <person name="Ravasi T."/>
            <person name="Bayer T."/>
            <person name="Micklem G."/>
            <person name="Kim H."/>
            <person name="Bhak J."/>
            <person name="Lajeunesse T.C."/>
            <person name="Voolstra C.R."/>
        </authorList>
    </citation>
    <scope>NUCLEOTIDE SEQUENCE [LARGE SCALE GENOMIC DNA]</scope>
    <source>
        <strain evidence="8 9">CCMP2467</strain>
    </source>
</reference>
<evidence type="ECO:0000256" key="5">
    <source>
        <dbReference type="SAM" id="MobiDB-lite"/>
    </source>
</evidence>
<evidence type="ECO:0000256" key="4">
    <source>
        <dbReference type="ARBA" id="ARBA00023136"/>
    </source>
</evidence>
<sequence length="381" mass="42952">MSRSSQMLAQNDSEDSEIPTARHASPESFWELHRRLAECYRNDMRMQTPQDSHAKNLLETPHAPTTPSPPAGSPHPLSPLANCFPEMMKNKAKRSGSIASQVGVPSPCFSDRLTPERGEFAIPKVATSPVRRRVSDRSSAHENGIASRDFGCASRGSSMVSASFSPRRCWMVKNKQPTISRRKRSDPTSSKAMELLQTSNEDKALDGAQRPFSLRTFHLNPTGNFRSFWDLLGLCFLVKDVIAIPLQLVNVNLQVFTLYNFVNALALVYWVVDIFLGFVTGLLHKGHLISDRRKICRHYLQTWFFIDVGVTVMDIVLEFGAVDDTVGESATTTRFLRFLRVMRVLRLGKLSQITQFFQDQFETQVASMEFSLIFVMLSISL</sequence>
<name>A0A1Q9CQY5_SYMMI</name>
<gene>
    <name evidence="8" type="primary">Hcn2</name>
    <name evidence="8" type="ORF">AK812_SmicGene33690</name>
</gene>
<dbReference type="PANTHER" id="PTHR45689">
    <property type="entry name" value="I[[H]] CHANNEL, ISOFORM E"/>
    <property type="match status" value="1"/>
</dbReference>
<dbReference type="OMA" id="AECYRND"/>
<dbReference type="GO" id="GO:0035725">
    <property type="term" value="P:sodium ion transmembrane transport"/>
    <property type="evidence" value="ECO:0007669"/>
    <property type="project" value="TreeGrafter"/>
</dbReference>
<feature type="transmembrane region" description="Helical" evidence="6">
    <location>
        <begin position="261"/>
        <end position="283"/>
    </location>
</feature>
<feature type="region of interest" description="Disordered" evidence="5">
    <location>
        <begin position="57"/>
        <end position="83"/>
    </location>
</feature>
<dbReference type="Gene3D" id="1.10.287.70">
    <property type="match status" value="1"/>
</dbReference>
<feature type="domain" description="Ion transport" evidence="7">
    <location>
        <begin position="227"/>
        <end position="352"/>
    </location>
</feature>
<evidence type="ECO:0000256" key="3">
    <source>
        <dbReference type="ARBA" id="ARBA00022989"/>
    </source>
</evidence>
<keyword evidence="9" id="KW-1185">Reference proteome</keyword>
<dbReference type="AlphaFoldDB" id="A0A1Q9CQY5"/>
<evidence type="ECO:0000259" key="7">
    <source>
        <dbReference type="Pfam" id="PF00520"/>
    </source>
</evidence>
<evidence type="ECO:0000256" key="1">
    <source>
        <dbReference type="ARBA" id="ARBA00004141"/>
    </source>
</evidence>